<dbReference type="Proteomes" id="UP001184230">
    <property type="component" value="Unassembled WGS sequence"/>
</dbReference>
<evidence type="ECO:0000313" key="3">
    <source>
        <dbReference type="Proteomes" id="UP001184230"/>
    </source>
</evidence>
<keyword evidence="1" id="KW-0472">Membrane</keyword>
<keyword evidence="3" id="KW-1185">Reference proteome</keyword>
<comment type="caution">
    <text evidence="2">The sequence shown here is derived from an EMBL/GenBank/DDBJ whole genome shotgun (WGS) entry which is preliminary data.</text>
</comment>
<keyword evidence="1" id="KW-0812">Transmembrane</keyword>
<dbReference type="PROSITE" id="PS51257">
    <property type="entry name" value="PROKAR_LIPOPROTEIN"/>
    <property type="match status" value="1"/>
</dbReference>
<gene>
    <name evidence="2" type="ORF">J2739_002256</name>
</gene>
<feature type="transmembrane region" description="Helical" evidence="1">
    <location>
        <begin position="21"/>
        <end position="40"/>
    </location>
</feature>
<evidence type="ECO:0000313" key="2">
    <source>
        <dbReference type="EMBL" id="MDR6536483.1"/>
    </source>
</evidence>
<proteinExistence type="predicted"/>
<protein>
    <submittedName>
        <fullName evidence="2">Cytochrome b</fullName>
    </submittedName>
</protein>
<reference evidence="2 3" key="1">
    <citation type="submission" date="2023-07" db="EMBL/GenBank/DDBJ databases">
        <title>Sorghum-associated microbial communities from plants grown in Nebraska, USA.</title>
        <authorList>
            <person name="Schachtman D."/>
        </authorList>
    </citation>
    <scope>NUCLEOTIDE SEQUENCE [LARGE SCALE GENOMIC DNA]</scope>
    <source>
        <strain evidence="2 3">DS1781</strain>
    </source>
</reference>
<accession>A0ABU1NDE3</accession>
<dbReference type="EMBL" id="JAVDRF010000004">
    <property type="protein sequence ID" value="MDR6536483.1"/>
    <property type="molecule type" value="Genomic_DNA"/>
</dbReference>
<name>A0ABU1NDE3_9BURK</name>
<evidence type="ECO:0000256" key="1">
    <source>
        <dbReference type="SAM" id="Phobius"/>
    </source>
</evidence>
<dbReference type="RefSeq" id="WP_309901533.1">
    <property type="nucleotide sequence ID" value="NZ_JAVDRF010000004.1"/>
</dbReference>
<sequence>MATTTKPPRGPQGDGKRASRWLAIVIALFILGCIAFNLLWGHIRAASADIAPWPGQSGPASQQRSVA</sequence>
<keyword evidence="1" id="KW-1133">Transmembrane helix</keyword>
<organism evidence="2 3">
    <name type="scientific">Variovorax soli</name>
    <dbReference type="NCBI Taxonomy" id="376815"/>
    <lineage>
        <taxon>Bacteria</taxon>
        <taxon>Pseudomonadati</taxon>
        <taxon>Pseudomonadota</taxon>
        <taxon>Betaproteobacteria</taxon>
        <taxon>Burkholderiales</taxon>
        <taxon>Comamonadaceae</taxon>
        <taxon>Variovorax</taxon>
    </lineage>
</organism>